<name>B9XN53_PEDPL</name>
<dbReference type="RefSeq" id="WP_007417242.1">
    <property type="nucleotide sequence ID" value="NZ_ABOX02000038.1"/>
</dbReference>
<evidence type="ECO:0000256" key="3">
    <source>
        <dbReference type="ARBA" id="ARBA00014962"/>
    </source>
</evidence>
<comment type="similarity">
    <text evidence="2">Belongs to the YajC family.</text>
</comment>
<accession>B9XN53</accession>
<reference evidence="12 13" key="1">
    <citation type="journal article" date="2011" name="J. Bacteriol.">
        <title>Genome sequence of 'Pedosphaera parvula' Ellin514, an aerobic Verrucomicrobial isolate from pasture soil.</title>
        <authorList>
            <person name="Kant R."/>
            <person name="van Passel M.W."/>
            <person name="Sangwan P."/>
            <person name="Palva A."/>
            <person name="Lucas S."/>
            <person name="Copeland A."/>
            <person name="Lapidus A."/>
            <person name="Glavina Del Rio T."/>
            <person name="Dalin E."/>
            <person name="Tice H."/>
            <person name="Bruce D."/>
            <person name="Goodwin L."/>
            <person name="Pitluck S."/>
            <person name="Chertkov O."/>
            <person name="Larimer F.W."/>
            <person name="Land M.L."/>
            <person name="Hauser L."/>
            <person name="Brettin T.S."/>
            <person name="Detter J.C."/>
            <person name="Han S."/>
            <person name="de Vos W.M."/>
            <person name="Janssen P.H."/>
            <person name="Smidt H."/>
        </authorList>
    </citation>
    <scope>NUCLEOTIDE SEQUENCE [LARGE SCALE GENOMIC DNA]</scope>
    <source>
        <strain evidence="12 13">Ellin514</strain>
    </source>
</reference>
<keyword evidence="10 11" id="KW-0472">Membrane</keyword>
<comment type="caution">
    <text evidence="12">The sequence shown here is derived from an EMBL/GenBank/DDBJ whole genome shotgun (WGS) entry which is preliminary data.</text>
</comment>
<comment type="subcellular location">
    <subcellularLocation>
        <location evidence="1">Cell membrane</location>
        <topology evidence="1">Single-pass membrane protein</topology>
    </subcellularLocation>
</comment>
<organism evidence="12 13">
    <name type="scientific">Pedosphaera parvula (strain Ellin514)</name>
    <dbReference type="NCBI Taxonomy" id="320771"/>
    <lineage>
        <taxon>Bacteria</taxon>
        <taxon>Pseudomonadati</taxon>
        <taxon>Verrucomicrobiota</taxon>
        <taxon>Pedosphaerae</taxon>
        <taxon>Pedosphaerales</taxon>
        <taxon>Pedosphaeraceae</taxon>
        <taxon>Pedosphaera</taxon>
    </lineage>
</organism>
<dbReference type="AlphaFoldDB" id="B9XN53"/>
<proteinExistence type="inferred from homology"/>
<keyword evidence="4" id="KW-0813">Transport</keyword>
<evidence type="ECO:0000256" key="9">
    <source>
        <dbReference type="ARBA" id="ARBA00023010"/>
    </source>
</evidence>
<dbReference type="SMART" id="SM01323">
    <property type="entry name" value="YajC"/>
    <property type="match status" value="1"/>
</dbReference>
<dbReference type="STRING" id="320771.Cflav_PD1811"/>
<dbReference type="InterPro" id="IPR003849">
    <property type="entry name" value="Preprotein_translocase_YajC"/>
</dbReference>
<evidence type="ECO:0000256" key="4">
    <source>
        <dbReference type="ARBA" id="ARBA00022448"/>
    </source>
</evidence>
<keyword evidence="6 11" id="KW-0812">Transmembrane</keyword>
<feature type="transmembrane region" description="Helical" evidence="11">
    <location>
        <begin position="27"/>
        <end position="46"/>
    </location>
</feature>
<sequence length="115" mass="12380">MYINSIMVMLGAADTPAATQPNPTGQMVQTIGLFVIMGAMFYFAMIRPQSKRAKEHATMLKSVKQNDQVTTSGGIVGVVVTVKENTLVIRSTDTKIEVLKSAVSAVDRSKNSTES</sequence>
<dbReference type="PRINTS" id="PR01853">
    <property type="entry name" value="YAJCTRNLCASE"/>
</dbReference>
<protein>
    <recommendedName>
        <fullName evidence="3">Sec translocon accessory complex subunit YajC</fullName>
    </recommendedName>
</protein>
<dbReference type="OrthoDB" id="9800132at2"/>
<evidence type="ECO:0000313" key="12">
    <source>
        <dbReference type="EMBL" id="EEF58715.1"/>
    </source>
</evidence>
<evidence type="ECO:0000256" key="1">
    <source>
        <dbReference type="ARBA" id="ARBA00004162"/>
    </source>
</evidence>
<dbReference type="PANTHER" id="PTHR33909">
    <property type="entry name" value="SEC TRANSLOCON ACCESSORY COMPLEX SUBUNIT YAJC"/>
    <property type="match status" value="1"/>
</dbReference>
<evidence type="ECO:0000256" key="7">
    <source>
        <dbReference type="ARBA" id="ARBA00022927"/>
    </source>
</evidence>
<evidence type="ECO:0000256" key="10">
    <source>
        <dbReference type="ARBA" id="ARBA00023136"/>
    </source>
</evidence>
<keyword evidence="8 11" id="KW-1133">Transmembrane helix</keyword>
<dbReference type="GO" id="GO:0015031">
    <property type="term" value="P:protein transport"/>
    <property type="evidence" value="ECO:0007669"/>
    <property type="project" value="UniProtKB-KW"/>
</dbReference>
<dbReference type="Proteomes" id="UP000003688">
    <property type="component" value="Unassembled WGS sequence"/>
</dbReference>
<evidence type="ECO:0000256" key="6">
    <source>
        <dbReference type="ARBA" id="ARBA00022692"/>
    </source>
</evidence>
<evidence type="ECO:0000256" key="2">
    <source>
        <dbReference type="ARBA" id="ARBA00006742"/>
    </source>
</evidence>
<evidence type="ECO:0000313" key="13">
    <source>
        <dbReference type="Proteomes" id="UP000003688"/>
    </source>
</evidence>
<dbReference type="EMBL" id="ABOX02000038">
    <property type="protein sequence ID" value="EEF58715.1"/>
    <property type="molecule type" value="Genomic_DNA"/>
</dbReference>
<dbReference type="NCBIfam" id="TIGR00739">
    <property type="entry name" value="yajC"/>
    <property type="match status" value="1"/>
</dbReference>
<gene>
    <name evidence="12" type="ORF">Cflav_PD1811</name>
</gene>
<dbReference type="GO" id="GO:0005886">
    <property type="term" value="C:plasma membrane"/>
    <property type="evidence" value="ECO:0007669"/>
    <property type="project" value="UniProtKB-SubCell"/>
</dbReference>
<keyword evidence="5" id="KW-1003">Cell membrane</keyword>
<keyword evidence="7" id="KW-0653">Protein transport</keyword>
<keyword evidence="9" id="KW-0811">Translocation</keyword>
<evidence type="ECO:0000256" key="8">
    <source>
        <dbReference type="ARBA" id="ARBA00022989"/>
    </source>
</evidence>
<evidence type="ECO:0000256" key="11">
    <source>
        <dbReference type="SAM" id="Phobius"/>
    </source>
</evidence>
<evidence type="ECO:0000256" key="5">
    <source>
        <dbReference type="ARBA" id="ARBA00022475"/>
    </source>
</evidence>
<dbReference type="PANTHER" id="PTHR33909:SF1">
    <property type="entry name" value="SEC TRANSLOCON ACCESSORY COMPLEX SUBUNIT YAJC"/>
    <property type="match status" value="1"/>
</dbReference>
<keyword evidence="13" id="KW-1185">Reference proteome</keyword>
<dbReference type="Pfam" id="PF02699">
    <property type="entry name" value="YajC"/>
    <property type="match status" value="1"/>
</dbReference>